<dbReference type="EMBL" id="LJGZ01000088">
    <property type="protein sequence ID" value="OEV18993.1"/>
    <property type="molecule type" value="Genomic_DNA"/>
</dbReference>
<dbReference type="SUPFAM" id="SSF47336">
    <property type="entry name" value="ACP-like"/>
    <property type="match status" value="1"/>
</dbReference>
<feature type="domain" description="Carrier" evidence="3">
    <location>
        <begin position="5"/>
        <end position="82"/>
    </location>
</feature>
<evidence type="ECO:0000313" key="4">
    <source>
        <dbReference type="EMBL" id="OEV18993.1"/>
    </source>
</evidence>
<comment type="caution">
    <text evidence="4">The sequence shown here is derived from an EMBL/GenBank/DDBJ whole genome shotgun (WGS) entry which is preliminary data.</text>
</comment>
<dbReference type="PROSITE" id="PS50075">
    <property type="entry name" value="CARRIER"/>
    <property type="match status" value="1"/>
</dbReference>
<dbReference type="GO" id="GO:0017000">
    <property type="term" value="P:antibiotic biosynthetic process"/>
    <property type="evidence" value="ECO:0007669"/>
    <property type="project" value="UniProtKB-ARBA"/>
</dbReference>
<dbReference type="InterPro" id="IPR036736">
    <property type="entry name" value="ACP-like_sf"/>
</dbReference>
<dbReference type="InterPro" id="IPR020806">
    <property type="entry name" value="PKS_PP-bd"/>
</dbReference>
<evidence type="ECO:0000256" key="2">
    <source>
        <dbReference type="ARBA" id="ARBA00022553"/>
    </source>
</evidence>
<keyword evidence="5" id="KW-1185">Reference proteome</keyword>
<dbReference type="Pfam" id="PF00550">
    <property type="entry name" value="PP-binding"/>
    <property type="match status" value="1"/>
</dbReference>
<dbReference type="GO" id="GO:0031177">
    <property type="term" value="F:phosphopantetheine binding"/>
    <property type="evidence" value="ECO:0007669"/>
    <property type="project" value="InterPro"/>
</dbReference>
<dbReference type="Gene3D" id="1.10.1200.10">
    <property type="entry name" value="ACP-like"/>
    <property type="match status" value="1"/>
</dbReference>
<name>A0A1E7LSU7_9ACTN</name>
<dbReference type="InterPro" id="IPR009081">
    <property type="entry name" value="PP-bd_ACP"/>
</dbReference>
<evidence type="ECO:0000313" key="5">
    <source>
        <dbReference type="Proteomes" id="UP000175971"/>
    </source>
</evidence>
<evidence type="ECO:0000256" key="1">
    <source>
        <dbReference type="ARBA" id="ARBA00022450"/>
    </source>
</evidence>
<dbReference type="PATRIC" id="fig|518642.7.peg.527"/>
<dbReference type="OrthoDB" id="9023404at2"/>
<gene>
    <name evidence="4" type="ORF">AN221_18790</name>
</gene>
<proteinExistence type="predicted"/>
<sequence>MPATDHPTELREWIAHRVADYLECAPEAIDPGVPLSDYGLDSVYAFVLCGDLEDHLGFPVDPTVVWDHRSVEELSAHLAGVAAGHRADPPETAP</sequence>
<organism evidence="4 5">
    <name type="scientific">Streptomyces nanshensis</name>
    <dbReference type="NCBI Taxonomy" id="518642"/>
    <lineage>
        <taxon>Bacteria</taxon>
        <taxon>Bacillati</taxon>
        <taxon>Actinomycetota</taxon>
        <taxon>Actinomycetes</taxon>
        <taxon>Kitasatosporales</taxon>
        <taxon>Streptomycetaceae</taxon>
        <taxon>Streptomyces</taxon>
    </lineage>
</organism>
<dbReference type="RefSeq" id="WP_053558325.1">
    <property type="nucleotide sequence ID" value="NZ_LJGZ01000088.1"/>
</dbReference>
<protein>
    <submittedName>
        <fullName evidence="4">Polyketide synthase</fullName>
    </submittedName>
</protein>
<evidence type="ECO:0000259" key="3">
    <source>
        <dbReference type="PROSITE" id="PS50075"/>
    </source>
</evidence>
<accession>A0A1E7LSU7</accession>
<dbReference type="GeneID" id="97336783"/>
<keyword evidence="2" id="KW-0597">Phosphoprotein</keyword>
<reference evidence="4 5" key="1">
    <citation type="journal article" date="2016" name="Front. Microbiol.">
        <title>Comparative Genomics Analysis of Streptomyces Species Reveals Their Adaptation to the Marine Environment and Their Diversity at the Genomic Level.</title>
        <authorList>
            <person name="Tian X."/>
            <person name="Zhang Z."/>
            <person name="Yang T."/>
            <person name="Chen M."/>
            <person name="Li J."/>
            <person name="Chen F."/>
            <person name="Yang J."/>
            <person name="Li W."/>
            <person name="Zhang B."/>
            <person name="Zhang Z."/>
            <person name="Wu J."/>
            <person name="Zhang C."/>
            <person name="Long L."/>
            <person name="Xiao J."/>
        </authorList>
    </citation>
    <scope>NUCLEOTIDE SEQUENCE [LARGE SCALE GENOMIC DNA]</scope>
    <source>
        <strain evidence="4 5">SCSIO M10372</strain>
    </source>
</reference>
<dbReference type="Proteomes" id="UP000175971">
    <property type="component" value="Unassembled WGS sequence"/>
</dbReference>
<dbReference type="SMART" id="SM01294">
    <property type="entry name" value="PKS_PP_betabranch"/>
    <property type="match status" value="1"/>
</dbReference>
<dbReference type="AlphaFoldDB" id="A0A1E7LSU7"/>
<keyword evidence="1" id="KW-0596">Phosphopantetheine</keyword>
<dbReference type="SMART" id="SM00823">
    <property type="entry name" value="PKS_PP"/>
    <property type="match status" value="1"/>
</dbReference>